<comment type="caution">
    <text evidence="2">The sequence shown here is derived from an EMBL/GenBank/DDBJ whole genome shotgun (WGS) entry which is preliminary data.</text>
</comment>
<evidence type="ECO:0000313" key="2">
    <source>
        <dbReference type="EMBL" id="MCJ1989954.1"/>
    </source>
</evidence>
<accession>A0ABT0ATD1</accession>
<reference evidence="2 3" key="1">
    <citation type="journal article" date="2022" name="Microbiol. Res.">
        <title>Comparative genome analysis, predicted lifestyle and antimicrobial strategies of Lactococcus carnosus and Lactococcus paracarnosus isolated from meat.</title>
        <authorList>
            <person name="Werum V."/>
            <person name="Ehrmann M."/>
            <person name="Vogel R."/>
            <person name="Hilgarth M."/>
        </authorList>
    </citation>
    <scope>NUCLEOTIDE SEQUENCE [LARGE SCALE GENOMIC DNA]</scope>
    <source>
        <strain evidence="2 3">TMW22177</strain>
    </source>
</reference>
<organism evidence="2 3">
    <name type="scientific">Pseudolactococcus carnosus</name>
    <dbReference type="NCBI Taxonomy" id="2749961"/>
    <lineage>
        <taxon>Bacteria</taxon>
        <taxon>Bacillati</taxon>
        <taxon>Bacillota</taxon>
        <taxon>Bacilli</taxon>
        <taxon>Lactobacillales</taxon>
        <taxon>Streptococcaceae</taxon>
        <taxon>Pseudolactococcus</taxon>
    </lineage>
</organism>
<feature type="transmembrane region" description="Helical" evidence="1">
    <location>
        <begin position="35"/>
        <end position="53"/>
    </location>
</feature>
<gene>
    <name evidence="2" type="ORF">GYN21_06920</name>
</gene>
<feature type="transmembrane region" description="Helical" evidence="1">
    <location>
        <begin position="65"/>
        <end position="91"/>
    </location>
</feature>
<protein>
    <recommendedName>
        <fullName evidence="4">YcxB-like protein domain-containing protein</fullName>
    </recommendedName>
</protein>
<keyword evidence="3" id="KW-1185">Reference proteome</keyword>
<keyword evidence="1" id="KW-1133">Transmembrane helix</keyword>
<evidence type="ECO:0000313" key="3">
    <source>
        <dbReference type="Proteomes" id="UP001522450"/>
    </source>
</evidence>
<sequence length="190" mass="22859">MFVSHFTKREWLKISRNFYFDYYWKYAISLKKKKLLLCLGFIYLILLIFFFKYSPSYWTKLTLAIIFLMCLAPFSTMLICSPTTLICFYAMPSEEEKEKIKTIYGITHNNPYGLSLDYERNILLRNRPYDVLIDTNDYFLVYSFEKVRRPRPTTLLIIKKEENKIEIGDEGQLFLKLVLPHCKKYIKKTD</sequence>
<evidence type="ECO:0000256" key="1">
    <source>
        <dbReference type="SAM" id="Phobius"/>
    </source>
</evidence>
<dbReference type="GeneID" id="71635607"/>
<dbReference type="Proteomes" id="UP001522450">
    <property type="component" value="Unassembled WGS sequence"/>
</dbReference>
<keyword evidence="1" id="KW-0472">Membrane</keyword>
<keyword evidence="1" id="KW-0812">Transmembrane</keyword>
<dbReference type="RefSeq" id="WP_097025126.1">
    <property type="nucleotide sequence ID" value="NZ_CP017194.1"/>
</dbReference>
<name>A0ABT0ATD1_9LACT</name>
<proteinExistence type="predicted"/>
<evidence type="ECO:0008006" key="4">
    <source>
        <dbReference type="Google" id="ProtNLM"/>
    </source>
</evidence>
<dbReference type="EMBL" id="JAAECS010000005">
    <property type="protein sequence ID" value="MCJ1989954.1"/>
    <property type="molecule type" value="Genomic_DNA"/>
</dbReference>